<dbReference type="GO" id="GO:0052689">
    <property type="term" value="F:carboxylic ester hydrolase activity"/>
    <property type="evidence" value="ECO:0007669"/>
    <property type="project" value="UniProtKB-KW"/>
</dbReference>
<comment type="caution">
    <text evidence="8">The sequence shown here is derived from an EMBL/GenBank/DDBJ whole genome shotgun (WGS) entry which is preliminary data.</text>
</comment>
<evidence type="ECO:0000313" key="9">
    <source>
        <dbReference type="Proteomes" id="UP000591131"/>
    </source>
</evidence>
<evidence type="ECO:0000256" key="1">
    <source>
        <dbReference type="ARBA" id="ARBA00005622"/>
    </source>
</evidence>
<keyword evidence="4 7" id="KW-0719">Serine esterase</keyword>
<sequence length="293" mass="32203">MSVNPSLELVRKNRSFAGTTYRFKHQSECLGGLDATFSIFIPDSATPSHKVPLVHYLSGLTCSDLNVTEKAGYQRVASALGLAIACPDTSPRGAGIPGEADEWDFGVGAGYYVDATQEPWSKNYNMYTYVTEEFPQLLKASFEQIDAGNCSVMGHSVGGHGSLTVALSNPGKYKCASAFAPACNLSETPWGTKAFGRFFGDNKGEWKKHDACCLAEKYSGPKLDIKIDVGSEDDQYLKAPVDQLRCREFSQVAEGNPNITLDFNERAGYDHSYFFVSTFIEDQLRFHAEHLLK</sequence>
<evidence type="ECO:0000256" key="6">
    <source>
        <dbReference type="PIRSR" id="PIRSR614186-1"/>
    </source>
</evidence>
<name>A0A7J6M1S9_PERCH</name>
<comment type="subcellular location">
    <subcellularLocation>
        <location evidence="7">Cytoplasm</location>
    </subcellularLocation>
</comment>
<keyword evidence="7" id="KW-0963">Cytoplasm</keyword>
<accession>A0A7J6M1S9</accession>
<evidence type="ECO:0000256" key="5">
    <source>
        <dbReference type="ARBA" id="ARBA00022801"/>
    </source>
</evidence>
<protein>
    <recommendedName>
        <fullName evidence="3 7">S-formylglutathione hydrolase</fullName>
        <ecNumber evidence="2 7">3.1.2.12</ecNumber>
    </recommendedName>
</protein>
<dbReference type="PANTHER" id="PTHR10061:SF0">
    <property type="entry name" value="S-FORMYLGLUTATHIONE HYDROLASE"/>
    <property type="match status" value="1"/>
</dbReference>
<organism evidence="8 9">
    <name type="scientific">Perkinsus chesapeaki</name>
    <name type="common">Clam parasite</name>
    <name type="synonym">Perkinsus andrewsi</name>
    <dbReference type="NCBI Taxonomy" id="330153"/>
    <lineage>
        <taxon>Eukaryota</taxon>
        <taxon>Sar</taxon>
        <taxon>Alveolata</taxon>
        <taxon>Perkinsozoa</taxon>
        <taxon>Perkinsea</taxon>
        <taxon>Perkinsida</taxon>
        <taxon>Perkinsidae</taxon>
        <taxon>Perkinsus</taxon>
    </lineage>
</organism>
<comment type="catalytic activity">
    <reaction evidence="7">
        <text>S-formylglutathione + H2O = formate + glutathione + H(+)</text>
        <dbReference type="Rhea" id="RHEA:14961"/>
        <dbReference type="ChEBI" id="CHEBI:15377"/>
        <dbReference type="ChEBI" id="CHEBI:15378"/>
        <dbReference type="ChEBI" id="CHEBI:15740"/>
        <dbReference type="ChEBI" id="CHEBI:57688"/>
        <dbReference type="ChEBI" id="CHEBI:57925"/>
        <dbReference type="EC" id="3.1.2.12"/>
    </reaction>
</comment>
<dbReference type="EMBL" id="JAAPAO010000260">
    <property type="protein sequence ID" value="KAF4665445.1"/>
    <property type="molecule type" value="Genomic_DNA"/>
</dbReference>
<evidence type="ECO:0000256" key="4">
    <source>
        <dbReference type="ARBA" id="ARBA00022487"/>
    </source>
</evidence>
<feature type="active site" description="Charge relay system" evidence="6">
    <location>
        <position position="156"/>
    </location>
</feature>
<dbReference type="Pfam" id="PF00756">
    <property type="entry name" value="Esterase"/>
    <property type="match status" value="1"/>
</dbReference>
<evidence type="ECO:0000256" key="7">
    <source>
        <dbReference type="RuleBase" id="RU363068"/>
    </source>
</evidence>
<proteinExistence type="inferred from homology"/>
<dbReference type="Proteomes" id="UP000591131">
    <property type="component" value="Unassembled WGS sequence"/>
</dbReference>
<feature type="active site" description="Charge relay system" evidence="6">
    <location>
        <position position="233"/>
    </location>
</feature>
<dbReference type="SUPFAM" id="SSF53474">
    <property type="entry name" value="alpha/beta-Hydrolases"/>
    <property type="match status" value="1"/>
</dbReference>
<dbReference type="GO" id="GO:0018738">
    <property type="term" value="F:S-formylglutathione hydrolase activity"/>
    <property type="evidence" value="ECO:0007669"/>
    <property type="project" value="UniProtKB-EC"/>
</dbReference>
<dbReference type="GO" id="GO:0005829">
    <property type="term" value="C:cytosol"/>
    <property type="evidence" value="ECO:0007669"/>
    <property type="project" value="TreeGrafter"/>
</dbReference>
<dbReference type="AlphaFoldDB" id="A0A7J6M1S9"/>
<dbReference type="GO" id="GO:0046294">
    <property type="term" value="P:formaldehyde catabolic process"/>
    <property type="evidence" value="ECO:0007669"/>
    <property type="project" value="InterPro"/>
</dbReference>
<feature type="active site" description="Charge relay system" evidence="6">
    <location>
        <position position="271"/>
    </location>
</feature>
<dbReference type="EC" id="3.1.2.12" evidence="2 7"/>
<dbReference type="InterPro" id="IPR014186">
    <property type="entry name" value="S-formylglutathione_hydrol"/>
</dbReference>
<dbReference type="OrthoDB" id="420518at2759"/>
<dbReference type="Gene3D" id="3.40.50.1820">
    <property type="entry name" value="alpha/beta hydrolase"/>
    <property type="match status" value="1"/>
</dbReference>
<gene>
    <name evidence="8" type="ORF">FOL47_004602</name>
</gene>
<keyword evidence="9" id="KW-1185">Reference proteome</keyword>
<reference evidence="8 9" key="1">
    <citation type="submission" date="2020-04" db="EMBL/GenBank/DDBJ databases">
        <title>Perkinsus chesapeaki whole genome sequence.</title>
        <authorList>
            <person name="Bogema D.R."/>
        </authorList>
    </citation>
    <scope>NUCLEOTIDE SEQUENCE [LARGE SCALE GENOMIC DNA]</scope>
    <source>
        <strain evidence="8">ATCC PRA-425</strain>
    </source>
</reference>
<comment type="similarity">
    <text evidence="1 7">Belongs to the esterase D family.</text>
</comment>
<keyword evidence="5 7" id="KW-0378">Hydrolase</keyword>
<evidence type="ECO:0000313" key="8">
    <source>
        <dbReference type="EMBL" id="KAF4665445.1"/>
    </source>
</evidence>
<evidence type="ECO:0000256" key="3">
    <source>
        <dbReference type="ARBA" id="ARBA00016774"/>
    </source>
</evidence>
<dbReference type="PANTHER" id="PTHR10061">
    <property type="entry name" value="S-FORMYLGLUTATHIONE HYDROLASE"/>
    <property type="match status" value="1"/>
</dbReference>
<dbReference type="InterPro" id="IPR000801">
    <property type="entry name" value="Esterase-like"/>
</dbReference>
<dbReference type="InterPro" id="IPR029058">
    <property type="entry name" value="AB_hydrolase_fold"/>
</dbReference>
<comment type="function">
    <text evidence="7">Serine hydrolase involved in the detoxification of formaldehyde.</text>
</comment>
<dbReference type="NCBIfam" id="TIGR02821">
    <property type="entry name" value="fghA_ester_D"/>
    <property type="match status" value="1"/>
</dbReference>
<evidence type="ECO:0000256" key="2">
    <source>
        <dbReference type="ARBA" id="ARBA00012479"/>
    </source>
</evidence>